<dbReference type="AlphaFoldDB" id="A0A820AVE9"/>
<dbReference type="Gene3D" id="3.60.40.10">
    <property type="entry name" value="PPM-type phosphatase domain"/>
    <property type="match status" value="1"/>
</dbReference>
<gene>
    <name evidence="1" type="ORF">JBS370_LOCUS35930</name>
</gene>
<dbReference type="InterPro" id="IPR036457">
    <property type="entry name" value="PPM-type-like_dom_sf"/>
</dbReference>
<reference evidence="1" key="1">
    <citation type="submission" date="2021-02" db="EMBL/GenBank/DDBJ databases">
        <authorList>
            <person name="Nowell W R."/>
        </authorList>
    </citation>
    <scope>NUCLEOTIDE SEQUENCE</scope>
</reference>
<dbReference type="EMBL" id="CAJOBD010013295">
    <property type="protein sequence ID" value="CAF4189156.1"/>
    <property type="molecule type" value="Genomic_DNA"/>
</dbReference>
<proteinExistence type="predicted"/>
<accession>A0A820AVE9</accession>
<protein>
    <submittedName>
        <fullName evidence="1">Uncharacterized protein</fullName>
    </submittedName>
</protein>
<feature type="non-terminal residue" evidence="1">
    <location>
        <position position="1"/>
    </location>
</feature>
<name>A0A820AVE9_9BILA</name>
<comment type="caution">
    <text evidence="1">The sequence shown here is derived from an EMBL/GenBank/DDBJ whole genome shotgun (WGS) entry which is preliminary data.</text>
</comment>
<evidence type="ECO:0000313" key="1">
    <source>
        <dbReference type="EMBL" id="CAF4189156.1"/>
    </source>
</evidence>
<evidence type="ECO:0000313" key="2">
    <source>
        <dbReference type="Proteomes" id="UP000663836"/>
    </source>
</evidence>
<dbReference type="Proteomes" id="UP000663836">
    <property type="component" value="Unassembled WGS sequence"/>
</dbReference>
<sequence length="94" mass="10826">DYSSDKHFITAILDLIRHERDSSAAYIIIASDEMWDVMNNEYLQISLPVTVASKMFDERLTDATLHASQRDLLDDLNLHELVVIRSKKSRHALV</sequence>
<organism evidence="1 2">
    <name type="scientific">Rotaria sordida</name>
    <dbReference type="NCBI Taxonomy" id="392033"/>
    <lineage>
        <taxon>Eukaryota</taxon>
        <taxon>Metazoa</taxon>
        <taxon>Spiralia</taxon>
        <taxon>Gnathifera</taxon>
        <taxon>Rotifera</taxon>
        <taxon>Eurotatoria</taxon>
        <taxon>Bdelloidea</taxon>
        <taxon>Philodinida</taxon>
        <taxon>Philodinidae</taxon>
        <taxon>Rotaria</taxon>
    </lineage>
</organism>